<comment type="caution">
    <text evidence="2">The sequence shown here is derived from an EMBL/GenBank/DDBJ whole genome shotgun (WGS) entry which is preliminary data.</text>
</comment>
<evidence type="ECO:0000256" key="1">
    <source>
        <dbReference type="SAM" id="SignalP"/>
    </source>
</evidence>
<gene>
    <name evidence="2" type="ORF">ACFO3O_19215</name>
</gene>
<evidence type="ECO:0000313" key="3">
    <source>
        <dbReference type="Proteomes" id="UP001596043"/>
    </source>
</evidence>
<proteinExistence type="predicted"/>
<organism evidence="2 3">
    <name type="scientific">Dokdonia ponticola</name>
    <dbReference type="NCBI Taxonomy" id="2041041"/>
    <lineage>
        <taxon>Bacteria</taxon>
        <taxon>Pseudomonadati</taxon>
        <taxon>Bacteroidota</taxon>
        <taxon>Flavobacteriia</taxon>
        <taxon>Flavobacteriales</taxon>
        <taxon>Flavobacteriaceae</taxon>
        <taxon>Dokdonia</taxon>
    </lineage>
</organism>
<dbReference type="RefSeq" id="WP_379981866.1">
    <property type="nucleotide sequence ID" value="NZ_JBHSFV010000014.1"/>
</dbReference>
<accession>A0ABV9I2J1</accession>
<keyword evidence="3" id="KW-1185">Reference proteome</keyword>
<dbReference type="Proteomes" id="UP001596043">
    <property type="component" value="Unassembled WGS sequence"/>
</dbReference>
<evidence type="ECO:0000313" key="2">
    <source>
        <dbReference type="EMBL" id="MFC4636048.1"/>
    </source>
</evidence>
<feature type="signal peptide" evidence="1">
    <location>
        <begin position="1"/>
        <end position="19"/>
    </location>
</feature>
<sequence length="230" mass="26722">MKKATILLVYILCILPSFGQETKTEKNPRNNIRQGFGTHNSFDLGLGFVNPDFKTDGSAYYFEDWETEGVIFTKQNGSFKIKNVNINLYKNTLDALYDENSVYTFDSDNLLKIEINDKIFRVFTIDGEKKIFELFFNEALSVYREYSVLYSEASINPMHARSVNKYIKKEKYYLYTDGELTRMKTSKKAFAKLVQSDDLSQKAIVDYISKNRLSLNDETDLLQVLNFVNK</sequence>
<dbReference type="EMBL" id="JBHSFV010000014">
    <property type="protein sequence ID" value="MFC4636048.1"/>
    <property type="molecule type" value="Genomic_DNA"/>
</dbReference>
<protein>
    <submittedName>
        <fullName evidence="2">Uncharacterized protein</fullName>
    </submittedName>
</protein>
<keyword evidence="1" id="KW-0732">Signal</keyword>
<feature type="chain" id="PRO_5046163570" evidence="1">
    <location>
        <begin position="20"/>
        <end position="230"/>
    </location>
</feature>
<reference evidence="3" key="1">
    <citation type="journal article" date="2019" name="Int. J. Syst. Evol. Microbiol.">
        <title>The Global Catalogue of Microorganisms (GCM) 10K type strain sequencing project: providing services to taxonomists for standard genome sequencing and annotation.</title>
        <authorList>
            <consortium name="The Broad Institute Genomics Platform"/>
            <consortium name="The Broad Institute Genome Sequencing Center for Infectious Disease"/>
            <person name="Wu L."/>
            <person name="Ma J."/>
        </authorList>
    </citation>
    <scope>NUCLEOTIDE SEQUENCE [LARGE SCALE GENOMIC DNA]</scope>
    <source>
        <strain evidence="3">YJ-61-S</strain>
    </source>
</reference>
<name>A0ABV9I2J1_9FLAO</name>